<dbReference type="EMBL" id="CP017150">
    <property type="protein sequence ID" value="AOP52477.1"/>
    <property type="molecule type" value="Genomic_DNA"/>
</dbReference>
<gene>
    <name evidence="3" type="ORF">BAURA86_02195</name>
    <name evidence="2" type="ORF">BLSMQ_0763</name>
</gene>
<dbReference type="Proteomes" id="UP000234300">
    <property type="component" value="Unassembled WGS sequence"/>
</dbReference>
<dbReference type="AlphaFoldDB" id="A0A1D7W0E2"/>
<dbReference type="SFLD" id="SFLDS00028">
    <property type="entry name" value="Proline_Racemase"/>
    <property type="match status" value="1"/>
</dbReference>
<dbReference type="InterPro" id="IPR008794">
    <property type="entry name" value="Pro_racemase_fam"/>
</dbReference>
<evidence type="ECO:0000313" key="5">
    <source>
        <dbReference type="Proteomes" id="UP000234300"/>
    </source>
</evidence>
<dbReference type="eggNOG" id="COG3938">
    <property type="taxonomic scope" value="Bacteria"/>
</dbReference>
<dbReference type="PANTHER" id="PTHR33442">
    <property type="entry name" value="TRANS-3-HYDROXY-L-PROLINE DEHYDRATASE"/>
    <property type="match status" value="1"/>
</dbReference>
<dbReference type="EC" id="5.1.1.4" evidence="2"/>
<dbReference type="Proteomes" id="UP000094793">
    <property type="component" value="Chromosome"/>
</dbReference>
<evidence type="ECO:0000256" key="1">
    <source>
        <dbReference type="ARBA" id="ARBA00007529"/>
    </source>
</evidence>
<dbReference type="PATRIC" id="fig|1703.10.peg.783"/>
<reference evidence="4" key="2">
    <citation type="submission" date="2016-09" db="EMBL/GenBank/DDBJ databases">
        <title>Complete Genome Sequence of Brevibacterium linens SMQ-1335.</title>
        <authorList>
            <person name="de Melo A.G."/>
            <person name="Labrie S.J."/>
            <person name="Dumaresq J."/>
            <person name="Roberts R.J."/>
            <person name="Tremblay D.M."/>
            <person name="Moineau S."/>
        </authorList>
    </citation>
    <scope>NUCLEOTIDE SEQUENCE [LARGE SCALE GENOMIC DNA]</scope>
    <source>
        <strain evidence="4">SMQ-1335</strain>
    </source>
</reference>
<protein>
    <submittedName>
        <fullName evidence="2">Proline racemase</fullName>
        <ecNumber evidence="2">5.1.1.4</ecNumber>
    </submittedName>
</protein>
<dbReference type="SUPFAM" id="SSF54506">
    <property type="entry name" value="Diaminopimelate epimerase-like"/>
    <property type="match status" value="1"/>
</dbReference>
<keyword evidence="2" id="KW-0413">Isomerase</keyword>
<evidence type="ECO:0000313" key="2">
    <source>
        <dbReference type="EMBL" id="AOP52477.1"/>
    </source>
</evidence>
<sequence>MQTNRLIQTVEAHTEGLPVRVVTGGVGPFPGESMAERREWFIENSDDLRTFLMCEPRGHGRLSGAILQPPTRADADWGVLFIEVTGVLPMCGAGTIAVATILVETGMVPVVEPVTTVRLDAPIGLITAAVVVREGRAEAVTIVNVPSYAHALDQSVEVPGRGAIACDIGFGGNFYAFVSAAEVGIPFERDRAEDFIAAGREIMAAVNE</sequence>
<dbReference type="Gene3D" id="3.10.310.10">
    <property type="entry name" value="Diaminopimelate Epimerase, Chain A, domain 1"/>
    <property type="match status" value="1"/>
</dbReference>
<reference evidence="2" key="1">
    <citation type="submission" date="2016-09" db="EMBL/GenBank/DDBJ databases">
        <title>Complete Genome Sequence of Brevibacterium aurantiacum SMQ-1335.</title>
        <authorList>
            <person name="de Melo A.G."/>
            <person name="Labrie S.J."/>
            <person name="Dumaresq J."/>
            <person name="Roberts R.J."/>
            <person name="Tremblay D.M."/>
            <person name="Moineau S."/>
        </authorList>
    </citation>
    <scope>NUCLEOTIDE SEQUENCE</scope>
    <source>
        <strain evidence="2">SMQ-1335</strain>
    </source>
</reference>
<dbReference type="EMBL" id="FXZI01000007">
    <property type="protein sequence ID" value="SMX92349.1"/>
    <property type="molecule type" value="Genomic_DNA"/>
</dbReference>
<dbReference type="KEGG" id="blin:BLSMQ_0763"/>
<evidence type="ECO:0000313" key="3">
    <source>
        <dbReference type="EMBL" id="SMX92349.1"/>
    </source>
</evidence>
<dbReference type="Pfam" id="PF05544">
    <property type="entry name" value="Pro_racemase"/>
    <property type="match status" value="1"/>
</dbReference>
<dbReference type="FunFam" id="3.10.310.10:FF:000003">
    <property type="entry name" value="Proline racemase"/>
    <property type="match status" value="1"/>
</dbReference>
<accession>A0A2H1JY05</accession>
<reference evidence="3 5" key="3">
    <citation type="submission" date="2017-03" db="EMBL/GenBank/DDBJ databases">
        <authorList>
            <person name="Afonso C.L."/>
            <person name="Miller P.J."/>
            <person name="Scott M.A."/>
            <person name="Spackman E."/>
            <person name="Goraichik I."/>
            <person name="Dimitrov K.M."/>
            <person name="Suarez D.L."/>
            <person name="Swayne D.E."/>
        </authorList>
    </citation>
    <scope>NUCLEOTIDE SEQUENCE [LARGE SCALE GENOMIC DNA]</scope>
    <source>
        <strain evidence="3">8</strain>
        <strain evidence="5">8(6)</strain>
    </source>
</reference>
<evidence type="ECO:0000313" key="4">
    <source>
        <dbReference type="Proteomes" id="UP000094793"/>
    </source>
</evidence>
<dbReference type="GO" id="GO:0018112">
    <property type="term" value="F:proline racemase activity"/>
    <property type="evidence" value="ECO:0007669"/>
    <property type="project" value="UniProtKB-EC"/>
</dbReference>
<proteinExistence type="inferred from homology"/>
<dbReference type="PANTHER" id="PTHR33442:SF5">
    <property type="entry name" value="BIFUNCTIONAL TRANS-3-HYDROXY-L-PROLINE DEHYDRATASE_2-EPIMERASE"/>
    <property type="match status" value="1"/>
</dbReference>
<comment type="similarity">
    <text evidence="1">Belongs to the proline racemase family.</text>
</comment>
<dbReference type="GO" id="GO:0047580">
    <property type="term" value="F:4-hydroxyproline epimerase activity"/>
    <property type="evidence" value="ECO:0007669"/>
    <property type="project" value="TreeGrafter"/>
</dbReference>
<accession>A0A1D7W0E2</accession>
<organism evidence="2 4">
    <name type="scientific">Brevibacterium aurantiacum</name>
    <dbReference type="NCBI Taxonomy" id="273384"/>
    <lineage>
        <taxon>Bacteria</taxon>
        <taxon>Bacillati</taxon>
        <taxon>Actinomycetota</taxon>
        <taxon>Actinomycetes</taxon>
        <taxon>Micrococcales</taxon>
        <taxon>Brevibacteriaceae</taxon>
        <taxon>Brevibacterium</taxon>
    </lineage>
</organism>
<name>A0A1D7W0E2_BREAU</name>